<feature type="domain" description="Poly A polymerase head" evidence="10">
    <location>
        <begin position="24"/>
        <end position="146"/>
    </location>
</feature>
<organism evidence="13 14">
    <name type="scientific">Paraclostridium bifermentans</name>
    <name type="common">Clostridium bifermentans</name>
    <dbReference type="NCBI Taxonomy" id="1490"/>
    <lineage>
        <taxon>Bacteria</taxon>
        <taxon>Bacillati</taxon>
        <taxon>Bacillota</taxon>
        <taxon>Clostridia</taxon>
        <taxon>Peptostreptococcales</taxon>
        <taxon>Peptostreptococcaceae</taxon>
        <taxon>Paraclostridium</taxon>
    </lineage>
</organism>
<feature type="domain" description="CCA-adding enzyme C-terminal" evidence="12">
    <location>
        <begin position="256"/>
        <end position="395"/>
    </location>
</feature>
<evidence type="ECO:0000256" key="2">
    <source>
        <dbReference type="ARBA" id="ARBA00022679"/>
    </source>
</evidence>
<evidence type="ECO:0000256" key="8">
    <source>
        <dbReference type="ARBA" id="ARBA00022884"/>
    </source>
</evidence>
<evidence type="ECO:0000256" key="1">
    <source>
        <dbReference type="ARBA" id="ARBA00001946"/>
    </source>
</evidence>
<evidence type="ECO:0000256" key="7">
    <source>
        <dbReference type="ARBA" id="ARBA00022842"/>
    </source>
</evidence>
<evidence type="ECO:0000256" key="4">
    <source>
        <dbReference type="ARBA" id="ARBA00022695"/>
    </source>
</evidence>
<protein>
    <submittedName>
        <fullName evidence="13">CCA tRNA nucleotidyltransferase</fullName>
        <ecNumber evidence="13">2.7.7.72</ecNumber>
    </submittedName>
</protein>
<keyword evidence="5" id="KW-0479">Metal-binding</keyword>
<dbReference type="SUPFAM" id="SSF81301">
    <property type="entry name" value="Nucleotidyltransferase"/>
    <property type="match status" value="1"/>
</dbReference>
<dbReference type="Proteomes" id="UP000326961">
    <property type="component" value="Chromosome"/>
</dbReference>
<dbReference type="PANTHER" id="PTHR46173">
    <property type="entry name" value="CCA TRNA NUCLEOTIDYLTRANSFERASE 1, MITOCHONDRIAL"/>
    <property type="match status" value="1"/>
</dbReference>
<keyword evidence="3" id="KW-0819">tRNA processing</keyword>
<dbReference type="Pfam" id="PF13735">
    <property type="entry name" value="tRNA_NucTran2_2"/>
    <property type="match status" value="1"/>
</dbReference>
<dbReference type="PANTHER" id="PTHR46173:SF1">
    <property type="entry name" value="CCA TRNA NUCLEOTIDYLTRANSFERASE 1, MITOCHONDRIAL"/>
    <property type="match status" value="1"/>
</dbReference>
<comment type="similarity">
    <text evidence="9">Belongs to the tRNA nucleotidyltransferase/poly(A) polymerase family.</text>
</comment>
<feature type="domain" description="tRNA nucleotidyltransferase/poly(A) polymerase RNA and SrmB- binding" evidence="11">
    <location>
        <begin position="173"/>
        <end position="225"/>
    </location>
</feature>
<comment type="cofactor">
    <cofactor evidence="1">
        <name>Mg(2+)</name>
        <dbReference type="ChEBI" id="CHEBI:18420"/>
    </cofactor>
</comment>
<dbReference type="AlphaFoldDB" id="A0A5P3XI14"/>
<dbReference type="GO" id="GO:0000166">
    <property type="term" value="F:nucleotide binding"/>
    <property type="evidence" value="ECO:0007669"/>
    <property type="project" value="UniProtKB-KW"/>
</dbReference>
<dbReference type="Gene3D" id="1.10.3090.10">
    <property type="entry name" value="cca-adding enzyme, domain 2"/>
    <property type="match status" value="1"/>
</dbReference>
<dbReference type="Gene3D" id="3.30.460.10">
    <property type="entry name" value="Beta Polymerase, domain 2"/>
    <property type="match status" value="1"/>
</dbReference>
<evidence type="ECO:0000259" key="12">
    <source>
        <dbReference type="Pfam" id="PF13735"/>
    </source>
</evidence>
<sequence>MMKINIPTDVKEIIDDIYENGYEAYIVGGCVRDSIVGIKPNDYDITTNAKPTDTMSIFKNYKIIETGIKHGTITLIKNKNEYEITTYRIDGTYADNRRPEYVEFTRDIIEDLKRRDFTINSIAYNHKVGIVDAFDGIEDINKKIIRTVGNPDERFKEDGLRIIRAVRFSSKLNFKIDNKTLKSIYENIKLIKNISSERIQEELNKILLSNYPEKIYILYDAKMFDIFEMKNVKMNKNDLAKLKSSKKDLVIRLSIFMYILGDINESKKILELLRYSNKIKSQCITILDNLDNKIIDDKVSIKIYLKEIGHESLNYLLYVKKILDMEFEKKYYDKINNLIKEIDLNKECYSLKELALNGRDLNALGYKGKEIGEKLNFLLYNVIENPNINNKTDLINIINSL</sequence>
<dbReference type="InterPro" id="IPR050264">
    <property type="entry name" value="Bact_CCA-adding_enz_type3_sf"/>
</dbReference>
<dbReference type="InterPro" id="IPR002646">
    <property type="entry name" value="PolA_pol_head_dom"/>
</dbReference>
<dbReference type="GO" id="GO:0000049">
    <property type="term" value="F:tRNA binding"/>
    <property type="evidence" value="ECO:0007669"/>
    <property type="project" value="TreeGrafter"/>
</dbReference>
<dbReference type="Pfam" id="PF01743">
    <property type="entry name" value="PolyA_pol"/>
    <property type="match status" value="1"/>
</dbReference>
<evidence type="ECO:0000256" key="9">
    <source>
        <dbReference type="RuleBase" id="RU003953"/>
    </source>
</evidence>
<dbReference type="GO" id="GO:0004810">
    <property type="term" value="F:CCA tRNA nucleotidyltransferase activity"/>
    <property type="evidence" value="ECO:0007669"/>
    <property type="project" value="UniProtKB-EC"/>
</dbReference>
<dbReference type="GO" id="GO:0046872">
    <property type="term" value="F:metal ion binding"/>
    <property type="evidence" value="ECO:0007669"/>
    <property type="project" value="UniProtKB-KW"/>
</dbReference>
<gene>
    <name evidence="13" type="ORF">D4A35_14305</name>
</gene>
<name>A0A5P3XI14_PARBF</name>
<proteinExistence type="inferred from homology"/>
<dbReference type="InterPro" id="IPR032810">
    <property type="entry name" value="CCA-adding_enz_C"/>
</dbReference>
<keyword evidence="6" id="KW-0547">Nucleotide-binding</keyword>
<dbReference type="NCBIfam" id="NF009814">
    <property type="entry name" value="PRK13299.1"/>
    <property type="match status" value="1"/>
</dbReference>
<evidence type="ECO:0000313" key="14">
    <source>
        <dbReference type="Proteomes" id="UP000326961"/>
    </source>
</evidence>
<keyword evidence="7" id="KW-0460">Magnesium</keyword>
<dbReference type="EC" id="2.7.7.72" evidence="13"/>
<evidence type="ECO:0000256" key="3">
    <source>
        <dbReference type="ARBA" id="ARBA00022694"/>
    </source>
</evidence>
<dbReference type="EMBL" id="CP032452">
    <property type="protein sequence ID" value="QEZ70001.1"/>
    <property type="molecule type" value="Genomic_DNA"/>
</dbReference>
<dbReference type="Pfam" id="PF12627">
    <property type="entry name" value="PolyA_pol_RNAbd"/>
    <property type="match status" value="1"/>
</dbReference>
<dbReference type="InterPro" id="IPR043519">
    <property type="entry name" value="NT_sf"/>
</dbReference>
<keyword evidence="2 9" id="KW-0808">Transferase</keyword>
<dbReference type="InterPro" id="IPR032828">
    <property type="entry name" value="PolyA_RNA-bd"/>
</dbReference>
<dbReference type="CDD" id="cd05398">
    <property type="entry name" value="NT_ClassII-CCAase"/>
    <property type="match status" value="1"/>
</dbReference>
<dbReference type="GO" id="GO:0008033">
    <property type="term" value="P:tRNA processing"/>
    <property type="evidence" value="ECO:0007669"/>
    <property type="project" value="UniProtKB-KW"/>
</dbReference>
<reference evidence="13 14" key="1">
    <citation type="submission" date="2018-09" db="EMBL/GenBank/DDBJ databases">
        <title>A clostridial neurotoxin that targets Anopheles mosquitoes.</title>
        <authorList>
            <person name="Contreras E."/>
            <person name="Masuyer G."/>
            <person name="Qureshi N."/>
            <person name="Chawla S."/>
            <person name="Lim H.L."/>
            <person name="Chen J."/>
            <person name="Stenmark P."/>
            <person name="Gill S."/>
        </authorList>
    </citation>
    <scope>NUCLEOTIDE SEQUENCE [LARGE SCALE GENOMIC DNA]</scope>
    <source>
        <strain evidence="13 14">Cbm</strain>
    </source>
</reference>
<keyword evidence="8 9" id="KW-0694">RNA-binding</keyword>
<accession>A0A5P3XI14</accession>
<dbReference type="Gene3D" id="1.10.246.80">
    <property type="match status" value="1"/>
</dbReference>
<evidence type="ECO:0000313" key="13">
    <source>
        <dbReference type="EMBL" id="QEZ70001.1"/>
    </source>
</evidence>
<evidence type="ECO:0000259" key="10">
    <source>
        <dbReference type="Pfam" id="PF01743"/>
    </source>
</evidence>
<dbReference type="SUPFAM" id="SSF81891">
    <property type="entry name" value="Poly A polymerase C-terminal region-like"/>
    <property type="match status" value="1"/>
</dbReference>
<evidence type="ECO:0000256" key="5">
    <source>
        <dbReference type="ARBA" id="ARBA00022723"/>
    </source>
</evidence>
<keyword evidence="4 13" id="KW-0548">Nucleotidyltransferase</keyword>
<evidence type="ECO:0000259" key="11">
    <source>
        <dbReference type="Pfam" id="PF12627"/>
    </source>
</evidence>
<evidence type="ECO:0000256" key="6">
    <source>
        <dbReference type="ARBA" id="ARBA00022741"/>
    </source>
</evidence>